<evidence type="ECO:0000313" key="5">
    <source>
        <dbReference type="Proteomes" id="UP000198824"/>
    </source>
</evidence>
<organism evidence="4 5">
    <name type="scientific">Sphingomonas jatrophae</name>
    <dbReference type="NCBI Taxonomy" id="1166337"/>
    <lineage>
        <taxon>Bacteria</taxon>
        <taxon>Pseudomonadati</taxon>
        <taxon>Pseudomonadota</taxon>
        <taxon>Alphaproteobacteria</taxon>
        <taxon>Sphingomonadales</taxon>
        <taxon>Sphingomonadaceae</taxon>
        <taxon>Sphingomonas</taxon>
    </lineage>
</organism>
<reference evidence="4 5" key="1">
    <citation type="submission" date="2016-10" db="EMBL/GenBank/DDBJ databases">
        <authorList>
            <person name="de Groot N.N."/>
        </authorList>
    </citation>
    <scope>NUCLEOTIDE SEQUENCE [LARGE SCALE GENOMIC DNA]</scope>
    <source>
        <strain evidence="4 5">S5-249</strain>
    </source>
</reference>
<evidence type="ECO:0000313" key="4">
    <source>
        <dbReference type="EMBL" id="SFR86569.1"/>
    </source>
</evidence>
<protein>
    <submittedName>
        <fullName evidence="4">Bacteriophage head to tail connecting protein</fullName>
    </submittedName>
</protein>
<name>A0A1I6K5R4_9SPHN</name>
<evidence type="ECO:0000256" key="2">
    <source>
        <dbReference type="ARBA" id="ARBA00022612"/>
    </source>
</evidence>
<dbReference type="EMBL" id="FOZG01000001">
    <property type="protein sequence ID" value="SFR86569.1"/>
    <property type="molecule type" value="Genomic_DNA"/>
</dbReference>
<dbReference type="OrthoDB" id="1666403at2"/>
<dbReference type="Proteomes" id="UP000198824">
    <property type="component" value="Unassembled WGS sequence"/>
</dbReference>
<keyword evidence="5" id="KW-1185">Reference proteome</keyword>
<dbReference type="Pfam" id="PF12236">
    <property type="entry name" value="Head-tail_con"/>
    <property type="match status" value="1"/>
</dbReference>
<dbReference type="STRING" id="1166337.SAMN05192580_1357"/>
<dbReference type="InterPro" id="IPR020991">
    <property type="entry name" value="Connector_podovirus"/>
</dbReference>
<evidence type="ECO:0000256" key="1">
    <source>
        <dbReference type="ARBA" id="ARBA00004328"/>
    </source>
</evidence>
<dbReference type="RefSeq" id="WP_093312631.1">
    <property type="nucleotide sequence ID" value="NZ_FOZG01000001.1"/>
</dbReference>
<proteinExistence type="predicted"/>
<keyword evidence="2" id="KW-1188">Viral release from host cell</keyword>
<evidence type="ECO:0000256" key="3">
    <source>
        <dbReference type="ARBA" id="ARBA00023219"/>
    </source>
</evidence>
<dbReference type="AlphaFoldDB" id="A0A1I6K5R4"/>
<keyword evidence="3" id="KW-0231">Viral genome packaging</keyword>
<gene>
    <name evidence="4" type="ORF">SAMN05192580_1357</name>
</gene>
<comment type="subcellular location">
    <subcellularLocation>
        <location evidence="1">Virion</location>
    </subcellularLocation>
</comment>
<accession>A0A1I6K5R4</accession>
<sequence>MADDKLQDDALVQGIMRDQARMEAERMPWESVWREIDERVNPLGAGAFTGGKTPGSVRGAANYDVTAVEGLDRFAAAMAAITIPRNTQYIRLKFGDADLDKLPNVRRWCAQTADRLHAMRYAPHAGFQVQGDEDFRQLGTYGTGALWTGERPGLGLFYKTIHLSEIWIDEDFSGRVDTVHRKYELTARQCAQQFGEDALTGRMRDALRPGGNPDAKFEILHVVRPNREIEREALDWRRLPVASIHVAIADKVVLRRKGFHSMPISVSRHVTGPGDKYGQSPAMKVLPSIRTLNTVAHTLLRAAHKIVDPALAFYDDDGISSIITRPGGITPGLVNERGQTLMARVPGPEGSDLPIGLEMMEGERRVVRTAFLEDFFKILTDPSDRMTATQVIEMIGKQGVLVAPYAGRYETEKQNPVTQRDLELAMLRGQVEPLPEEAREAGAWPQTEYENPLTRMARAERAAGLARWIEAMAPLAQVDDGAVFDHIDTDEAAPGLADVLGVDPRWVATPDKVAAKRQAREDAKAATAGVEQLQGAASAYADLAKANQISEAA</sequence>